<organism evidence="1 2">
    <name type="scientific">Nitratireductor arenosus</name>
    <dbReference type="NCBI Taxonomy" id="2682096"/>
    <lineage>
        <taxon>Bacteria</taxon>
        <taxon>Pseudomonadati</taxon>
        <taxon>Pseudomonadota</taxon>
        <taxon>Alphaproteobacteria</taxon>
        <taxon>Hyphomicrobiales</taxon>
        <taxon>Phyllobacteriaceae</taxon>
        <taxon>Nitratireductor</taxon>
    </lineage>
</organism>
<dbReference type="RefSeq" id="WP_156711333.1">
    <property type="nucleotide sequence ID" value="NZ_WPHG01000001.1"/>
</dbReference>
<dbReference type="EMBL" id="WPHG01000001">
    <property type="protein sequence ID" value="MVA96388.1"/>
    <property type="molecule type" value="Genomic_DNA"/>
</dbReference>
<dbReference type="AlphaFoldDB" id="A0A844QE78"/>
<dbReference type="Proteomes" id="UP000463224">
    <property type="component" value="Unassembled WGS sequence"/>
</dbReference>
<evidence type="ECO:0000313" key="2">
    <source>
        <dbReference type="Proteomes" id="UP000463224"/>
    </source>
</evidence>
<proteinExistence type="predicted"/>
<comment type="caution">
    <text evidence="1">The sequence shown here is derived from an EMBL/GenBank/DDBJ whole genome shotgun (WGS) entry which is preliminary data.</text>
</comment>
<gene>
    <name evidence="1" type="ORF">GN330_03905</name>
</gene>
<sequence length="63" mass="7023">MIFADDEPKKARPHAIGQDVSLLSEDELAERVEILRGEIARLEAEMKERGSTKAAAEALFRRG</sequence>
<protein>
    <submittedName>
        <fullName evidence="1">DUF1192 family protein</fullName>
    </submittedName>
</protein>
<dbReference type="InterPro" id="IPR009579">
    <property type="entry name" value="DUF1192"/>
</dbReference>
<reference evidence="1 2" key="1">
    <citation type="submission" date="2019-12" db="EMBL/GenBank/DDBJ databases">
        <title>Nitratireductor arenosus sp. nov., Isolated from sea sand, Jeju island, South Korea.</title>
        <authorList>
            <person name="Kim W."/>
        </authorList>
    </citation>
    <scope>NUCLEOTIDE SEQUENCE [LARGE SCALE GENOMIC DNA]</scope>
    <source>
        <strain evidence="1 2">CAU 1489</strain>
    </source>
</reference>
<name>A0A844QE78_9HYPH</name>
<keyword evidence="2" id="KW-1185">Reference proteome</keyword>
<evidence type="ECO:0000313" key="1">
    <source>
        <dbReference type="EMBL" id="MVA96388.1"/>
    </source>
</evidence>
<dbReference type="Pfam" id="PF06698">
    <property type="entry name" value="DUF1192"/>
    <property type="match status" value="1"/>
</dbReference>
<accession>A0A844QE78</accession>